<feature type="compositionally biased region" description="Polar residues" evidence="1">
    <location>
        <begin position="123"/>
        <end position="137"/>
    </location>
</feature>
<evidence type="ECO:0000313" key="3">
    <source>
        <dbReference type="Proteomes" id="UP000030748"/>
    </source>
</evidence>
<dbReference type="PANTHER" id="PTHR15657">
    <property type="entry name" value="THYROID TRANSCRIPTION FACTOR 1-ASSOCIATED PROTEIN 26"/>
    <property type="match status" value="1"/>
</dbReference>
<reference evidence="2 3" key="1">
    <citation type="journal article" date="2013" name="Proc. Natl. Acad. Sci. U.S.A.">
        <title>Fine-scale variation in meiotic recombination in Mimulus inferred from population shotgun sequencing.</title>
        <authorList>
            <person name="Hellsten U."/>
            <person name="Wright K.M."/>
            <person name="Jenkins J."/>
            <person name="Shu S."/>
            <person name="Yuan Y."/>
            <person name="Wessler S.R."/>
            <person name="Schmutz J."/>
            <person name="Willis J.H."/>
            <person name="Rokhsar D.S."/>
        </authorList>
    </citation>
    <scope>NUCLEOTIDE SEQUENCE [LARGE SCALE GENOMIC DNA]</scope>
    <source>
        <strain evidence="3">cv. DUN x IM62</strain>
    </source>
</reference>
<dbReference type="STRING" id="4155.A0A022S305"/>
<dbReference type="Pfam" id="PF08524">
    <property type="entry name" value="rRNA_processing"/>
    <property type="match status" value="1"/>
</dbReference>
<feature type="compositionally biased region" description="Basic and acidic residues" evidence="1">
    <location>
        <begin position="163"/>
        <end position="209"/>
    </location>
</feature>
<dbReference type="EMBL" id="KI630171">
    <property type="protein sequence ID" value="EYU46729.1"/>
    <property type="molecule type" value="Genomic_DNA"/>
</dbReference>
<evidence type="ECO:0000256" key="1">
    <source>
        <dbReference type="SAM" id="MobiDB-lite"/>
    </source>
</evidence>
<sequence>MKKGGGDSGRNGIKGNKMGGQDFISNKKKMKKNMQRLGGKGGLSLESFVNAKTRNDNYNPSLIIVRLQSRVNGWSNLIIRGWVKLSSFKLLGKERIYLGFGDLKNCVLNRLSDVYRTNEGDDVNQQQEQLNLPSTDKTPVEGGNKTKEGDNVNQNKRSKKNARSLEELYKKKHEEEEKAKMEKERFIQTKKEAKQQSEARRRALKEKMYKKTKSGQPVMKYRIEHLLESLQGPTS</sequence>
<dbReference type="PANTHER" id="PTHR15657:SF1">
    <property type="entry name" value="THYROID TRANSCRIPTION FACTOR 1-ASSOCIATED PROTEIN 26"/>
    <property type="match status" value="1"/>
</dbReference>
<keyword evidence="3" id="KW-1185">Reference proteome</keyword>
<proteinExistence type="predicted"/>
<feature type="region of interest" description="Disordered" evidence="1">
    <location>
        <begin position="119"/>
        <end position="216"/>
    </location>
</feature>
<accession>A0A022S305</accession>
<organism evidence="2 3">
    <name type="scientific">Erythranthe guttata</name>
    <name type="common">Yellow monkey flower</name>
    <name type="synonym">Mimulus guttatus</name>
    <dbReference type="NCBI Taxonomy" id="4155"/>
    <lineage>
        <taxon>Eukaryota</taxon>
        <taxon>Viridiplantae</taxon>
        <taxon>Streptophyta</taxon>
        <taxon>Embryophyta</taxon>
        <taxon>Tracheophyta</taxon>
        <taxon>Spermatophyta</taxon>
        <taxon>Magnoliopsida</taxon>
        <taxon>eudicotyledons</taxon>
        <taxon>Gunneridae</taxon>
        <taxon>Pentapetalae</taxon>
        <taxon>asterids</taxon>
        <taxon>lamiids</taxon>
        <taxon>Lamiales</taxon>
        <taxon>Phrymaceae</taxon>
        <taxon>Erythranthe</taxon>
    </lineage>
</organism>
<feature type="region of interest" description="Disordered" evidence="1">
    <location>
        <begin position="1"/>
        <end position="22"/>
    </location>
</feature>
<evidence type="ECO:0008006" key="4">
    <source>
        <dbReference type="Google" id="ProtNLM"/>
    </source>
</evidence>
<protein>
    <recommendedName>
        <fullName evidence="4">rRNA-processing protein FYV7</fullName>
    </recommendedName>
</protein>
<gene>
    <name evidence="2" type="ORF">MIMGU_mgv1a023368mg</name>
</gene>
<dbReference type="InterPro" id="IPR013730">
    <property type="entry name" value="Fyv7/TAP26"/>
</dbReference>
<evidence type="ECO:0000313" key="2">
    <source>
        <dbReference type="EMBL" id="EYU46729.1"/>
    </source>
</evidence>
<name>A0A022S305_ERYGU</name>
<dbReference type="AlphaFoldDB" id="A0A022S305"/>
<dbReference type="Proteomes" id="UP000030748">
    <property type="component" value="Unassembled WGS sequence"/>
</dbReference>